<dbReference type="Proteomes" id="UP001501565">
    <property type="component" value="Unassembled WGS sequence"/>
</dbReference>
<keyword evidence="1" id="KW-0677">Repeat</keyword>
<dbReference type="PANTHER" id="PTHR24189">
    <property type="entry name" value="MYOTROPHIN"/>
    <property type="match status" value="1"/>
</dbReference>
<dbReference type="InterPro" id="IPR036770">
    <property type="entry name" value="Ankyrin_rpt-contain_sf"/>
</dbReference>
<evidence type="ECO:0000313" key="4">
    <source>
        <dbReference type="EMBL" id="GAA3921891.1"/>
    </source>
</evidence>
<feature type="repeat" description="ANK" evidence="3">
    <location>
        <begin position="43"/>
        <end position="75"/>
    </location>
</feature>
<dbReference type="InterPro" id="IPR050745">
    <property type="entry name" value="Multifunctional_regulatory"/>
</dbReference>
<sequence length="278" mass="31217">MTIKIKVKKEHALLTEACKNNNLDAVKKLIEDGVDLTETWSSKGCYPLMGAIQNNNVEMVRLLAENGMPLYFNNKSSNENFDSEDEIKQNVVFFEWDKDYADALLAVLDYVEPGSFKEGISLVLSSMAGLKDEDTSDKSDQFLEKLLTKGADVDCRISFGGTTLHLIAIGRNTKYTDKLIRLSKDIDAADNDGYHATALYGAFYRCLPSPIKALLEMGANPNACCLTSKESVLDRAFYFKKRNKRENRDGKVDKIIDLLRSYGAKTYEEMVQDGDIKE</sequence>
<dbReference type="InterPro" id="IPR002110">
    <property type="entry name" value="Ankyrin_rpt"/>
</dbReference>
<protein>
    <recommendedName>
        <fullName evidence="6">Ankyrin repeat domain-containing protein</fullName>
    </recommendedName>
</protein>
<keyword evidence="2 3" id="KW-0040">ANK repeat</keyword>
<organism evidence="4 5">
    <name type="scientific">Litoribacillus peritrichatus</name>
    <dbReference type="NCBI Taxonomy" id="718191"/>
    <lineage>
        <taxon>Bacteria</taxon>
        <taxon>Pseudomonadati</taxon>
        <taxon>Pseudomonadota</taxon>
        <taxon>Gammaproteobacteria</taxon>
        <taxon>Oceanospirillales</taxon>
        <taxon>Oceanospirillaceae</taxon>
        <taxon>Litoribacillus</taxon>
    </lineage>
</organism>
<evidence type="ECO:0000256" key="2">
    <source>
        <dbReference type="ARBA" id="ARBA00023043"/>
    </source>
</evidence>
<evidence type="ECO:0000256" key="3">
    <source>
        <dbReference type="PROSITE-ProRule" id="PRU00023"/>
    </source>
</evidence>
<reference evidence="5" key="1">
    <citation type="journal article" date="2019" name="Int. J. Syst. Evol. Microbiol.">
        <title>The Global Catalogue of Microorganisms (GCM) 10K type strain sequencing project: providing services to taxonomists for standard genome sequencing and annotation.</title>
        <authorList>
            <consortium name="The Broad Institute Genomics Platform"/>
            <consortium name="The Broad Institute Genome Sequencing Center for Infectious Disease"/>
            <person name="Wu L."/>
            <person name="Ma J."/>
        </authorList>
    </citation>
    <scope>NUCLEOTIDE SEQUENCE [LARGE SCALE GENOMIC DNA]</scope>
    <source>
        <strain evidence="5">JCM 17551</strain>
    </source>
</reference>
<dbReference type="EMBL" id="BAABBN010000004">
    <property type="protein sequence ID" value="GAA3921891.1"/>
    <property type="molecule type" value="Genomic_DNA"/>
</dbReference>
<dbReference type="RefSeq" id="WP_344797531.1">
    <property type="nucleotide sequence ID" value="NZ_BAABBN010000004.1"/>
</dbReference>
<dbReference type="PROSITE" id="PS50088">
    <property type="entry name" value="ANK_REPEAT"/>
    <property type="match status" value="1"/>
</dbReference>
<name>A0ABP7MFP8_9GAMM</name>
<evidence type="ECO:0000313" key="5">
    <source>
        <dbReference type="Proteomes" id="UP001501565"/>
    </source>
</evidence>
<dbReference type="SUPFAM" id="SSF48403">
    <property type="entry name" value="Ankyrin repeat"/>
    <property type="match status" value="1"/>
</dbReference>
<keyword evidence="5" id="KW-1185">Reference proteome</keyword>
<proteinExistence type="predicted"/>
<comment type="caution">
    <text evidence="4">The sequence shown here is derived from an EMBL/GenBank/DDBJ whole genome shotgun (WGS) entry which is preliminary data.</text>
</comment>
<evidence type="ECO:0000256" key="1">
    <source>
        <dbReference type="ARBA" id="ARBA00022737"/>
    </source>
</evidence>
<dbReference type="Gene3D" id="1.25.40.20">
    <property type="entry name" value="Ankyrin repeat-containing domain"/>
    <property type="match status" value="2"/>
</dbReference>
<gene>
    <name evidence="4" type="ORF">GCM10022277_17280</name>
</gene>
<accession>A0ABP7MFP8</accession>
<dbReference type="PANTHER" id="PTHR24189:SF50">
    <property type="entry name" value="ANKYRIN REPEAT AND SOCS BOX PROTEIN 2"/>
    <property type="match status" value="1"/>
</dbReference>
<dbReference type="SMART" id="SM00248">
    <property type="entry name" value="ANK"/>
    <property type="match status" value="5"/>
</dbReference>
<evidence type="ECO:0008006" key="6">
    <source>
        <dbReference type="Google" id="ProtNLM"/>
    </source>
</evidence>
<dbReference type="Pfam" id="PF12796">
    <property type="entry name" value="Ank_2"/>
    <property type="match status" value="1"/>
</dbReference>